<sequence length="400" mass="45227">MPSYSHFTLAFRLAKELADREHEVSFINPYPQKTPIKHLKDISIEEVKPFVAEVRKTFAALGEWGSIGSHLIDLRLSVGLIEHTFNSTNVQNLLNSEESFDVVVIEHFINEPLVGIAHHFKAPVIFLAPVASCFRNNYIFGNPGPSSYVPDILGIYTKHMNFWQRLKNFIMMSFHDLWRELVMIPKYRTLFKKYTKTDFELDDVLYNVSLILTTSHPSISDAVPHFPNIIEIGGYHVFPPKKLSEDLQDFLDTATEGVILFSMGSNLKSKDLTLNVRNAVLKSFAKIKVKVLWKFEDDLLEAPSNVKIMSWLPQQDVLAHPNIKCFITHGGLLSTIEAVYHGVPLIGIPVFGDQRSNVAAAVNSGYAVSVPLDELTEENFSAALSEILYNARQAIRSLWK</sequence>
<comment type="subcellular location">
    <subcellularLocation>
        <location evidence="5">Membrane</location>
        <topology evidence="5">Single-pass membrane protein</topology>
    </subcellularLocation>
</comment>
<evidence type="ECO:0000256" key="4">
    <source>
        <dbReference type="RuleBase" id="RU003718"/>
    </source>
</evidence>
<dbReference type="Gene3D" id="3.40.50.2000">
    <property type="entry name" value="Glycogen Phosphorylase B"/>
    <property type="match status" value="1"/>
</dbReference>
<dbReference type="InterPro" id="IPR050271">
    <property type="entry name" value="UDP-glycosyltransferase"/>
</dbReference>
<evidence type="ECO:0000256" key="1">
    <source>
        <dbReference type="ARBA" id="ARBA00009995"/>
    </source>
</evidence>
<proteinExistence type="inferred from homology"/>
<dbReference type="Pfam" id="PF00201">
    <property type="entry name" value="UDPGT"/>
    <property type="match status" value="1"/>
</dbReference>
<dbReference type="GO" id="GO:0015020">
    <property type="term" value="F:glucuronosyltransferase activity"/>
    <property type="evidence" value="ECO:0007669"/>
    <property type="project" value="UniProtKB-EC"/>
</dbReference>
<keyword evidence="3 4" id="KW-0808">Transferase</keyword>
<protein>
    <recommendedName>
        <fullName evidence="5">UDP-glucuronosyltransferase</fullName>
        <ecNumber evidence="5">2.4.1.17</ecNumber>
    </recommendedName>
</protein>
<keyword evidence="2 4" id="KW-0328">Glycosyltransferase</keyword>
<dbReference type="EC" id="2.4.1.17" evidence="5"/>
<keyword evidence="7" id="KW-1185">Reference proteome</keyword>
<dbReference type="InterPro" id="IPR035595">
    <property type="entry name" value="UDP_glycos_trans_CS"/>
</dbReference>
<dbReference type="PANTHER" id="PTHR48043">
    <property type="entry name" value="EG:EG0003.4 PROTEIN-RELATED"/>
    <property type="match status" value="1"/>
</dbReference>
<evidence type="ECO:0000313" key="7">
    <source>
        <dbReference type="Proteomes" id="UP001168821"/>
    </source>
</evidence>
<dbReference type="GO" id="GO:0016020">
    <property type="term" value="C:membrane"/>
    <property type="evidence" value="ECO:0007669"/>
    <property type="project" value="UniProtKB-SubCell"/>
</dbReference>
<reference evidence="6" key="1">
    <citation type="journal article" date="2023" name="G3 (Bethesda)">
        <title>Whole genome assemblies of Zophobas morio and Tenebrio molitor.</title>
        <authorList>
            <person name="Kaur S."/>
            <person name="Stinson S.A."/>
            <person name="diCenzo G.C."/>
        </authorList>
    </citation>
    <scope>NUCLEOTIDE SEQUENCE</scope>
    <source>
        <strain evidence="6">QUZm001</strain>
    </source>
</reference>
<dbReference type="InterPro" id="IPR002213">
    <property type="entry name" value="UDP_glucos_trans"/>
</dbReference>
<name>A0AA38MQK4_9CUCU</name>
<evidence type="ECO:0000256" key="2">
    <source>
        <dbReference type="ARBA" id="ARBA00022676"/>
    </source>
</evidence>
<dbReference type="SUPFAM" id="SSF53756">
    <property type="entry name" value="UDP-Glycosyltransferase/glycogen phosphorylase"/>
    <property type="match status" value="1"/>
</dbReference>
<dbReference type="CDD" id="cd03784">
    <property type="entry name" value="GT1_Gtf-like"/>
    <property type="match status" value="1"/>
</dbReference>
<evidence type="ECO:0000313" key="6">
    <source>
        <dbReference type="EMBL" id="KAJ3664866.1"/>
    </source>
</evidence>
<evidence type="ECO:0000256" key="5">
    <source>
        <dbReference type="RuleBase" id="RU362059"/>
    </source>
</evidence>
<comment type="caution">
    <text evidence="6">The sequence shown here is derived from an EMBL/GenBank/DDBJ whole genome shotgun (WGS) entry which is preliminary data.</text>
</comment>
<dbReference type="Proteomes" id="UP001168821">
    <property type="component" value="Unassembled WGS sequence"/>
</dbReference>
<evidence type="ECO:0000256" key="3">
    <source>
        <dbReference type="ARBA" id="ARBA00022679"/>
    </source>
</evidence>
<dbReference type="PROSITE" id="PS00375">
    <property type="entry name" value="UDPGT"/>
    <property type="match status" value="1"/>
</dbReference>
<comment type="similarity">
    <text evidence="1 4">Belongs to the UDP-glycosyltransferase family.</text>
</comment>
<accession>A0AA38MQK4</accession>
<dbReference type="FunFam" id="3.40.50.2000:FF:000050">
    <property type="entry name" value="UDP-glucuronosyltransferase"/>
    <property type="match status" value="1"/>
</dbReference>
<dbReference type="PANTHER" id="PTHR48043:SF159">
    <property type="entry name" value="EG:EG0003.4 PROTEIN-RELATED"/>
    <property type="match status" value="1"/>
</dbReference>
<organism evidence="6 7">
    <name type="scientific">Zophobas morio</name>
    <dbReference type="NCBI Taxonomy" id="2755281"/>
    <lineage>
        <taxon>Eukaryota</taxon>
        <taxon>Metazoa</taxon>
        <taxon>Ecdysozoa</taxon>
        <taxon>Arthropoda</taxon>
        <taxon>Hexapoda</taxon>
        <taxon>Insecta</taxon>
        <taxon>Pterygota</taxon>
        <taxon>Neoptera</taxon>
        <taxon>Endopterygota</taxon>
        <taxon>Coleoptera</taxon>
        <taxon>Polyphaga</taxon>
        <taxon>Cucujiformia</taxon>
        <taxon>Tenebrionidae</taxon>
        <taxon>Zophobas</taxon>
    </lineage>
</organism>
<dbReference type="AlphaFoldDB" id="A0AA38MQK4"/>
<dbReference type="EMBL" id="JALNTZ010000001">
    <property type="protein sequence ID" value="KAJ3664866.1"/>
    <property type="molecule type" value="Genomic_DNA"/>
</dbReference>
<gene>
    <name evidence="6" type="ORF">Zmor_000405</name>
</gene>
<comment type="catalytic activity">
    <reaction evidence="5">
        <text>glucuronate acceptor + UDP-alpha-D-glucuronate = acceptor beta-D-glucuronoside + UDP + H(+)</text>
        <dbReference type="Rhea" id="RHEA:21032"/>
        <dbReference type="ChEBI" id="CHEBI:15378"/>
        <dbReference type="ChEBI" id="CHEBI:58052"/>
        <dbReference type="ChEBI" id="CHEBI:58223"/>
        <dbReference type="ChEBI" id="CHEBI:132367"/>
        <dbReference type="ChEBI" id="CHEBI:132368"/>
        <dbReference type="EC" id="2.4.1.17"/>
    </reaction>
</comment>